<gene>
    <name evidence="3" type="ORF">ETD96_11640</name>
</gene>
<comment type="similarity">
    <text evidence="1">Belongs to the short-chain dehydrogenases/reductases (SDR) family.</text>
</comment>
<dbReference type="AlphaFoldDB" id="A0A5S4H5I8"/>
<dbReference type="RefSeq" id="WP_138636328.1">
    <property type="nucleotide sequence ID" value="NZ_VCKZ01000062.1"/>
</dbReference>
<comment type="caution">
    <text evidence="3">The sequence shown here is derived from an EMBL/GenBank/DDBJ whole genome shotgun (WGS) entry which is preliminary data.</text>
</comment>
<dbReference type="Gene3D" id="3.40.50.720">
    <property type="entry name" value="NAD(P)-binding Rossmann-like Domain"/>
    <property type="match status" value="1"/>
</dbReference>
<proteinExistence type="inferred from homology"/>
<reference evidence="3 4" key="1">
    <citation type="submission" date="2019-05" db="EMBL/GenBank/DDBJ databases">
        <title>Draft genome sequence of Actinomadura geliboluensis A8036.</title>
        <authorList>
            <person name="Saricaoglu S."/>
            <person name="Isik K."/>
        </authorList>
    </citation>
    <scope>NUCLEOTIDE SEQUENCE [LARGE SCALE GENOMIC DNA]</scope>
    <source>
        <strain evidence="3 4">A8036</strain>
    </source>
</reference>
<evidence type="ECO:0000256" key="1">
    <source>
        <dbReference type="ARBA" id="ARBA00006484"/>
    </source>
</evidence>
<dbReference type="GO" id="GO:0016616">
    <property type="term" value="F:oxidoreductase activity, acting on the CH-OH group of donors, NAD or NADP as acceptor"/>
    <property type="evidence" value="ECO:0007669"/>
    <property type="project" value="TreeGrafter"/>
</dbReference>
<accession>A0A5S4H5I8</accession>
<evidence type="ECO:0000313" key="3">
    <source>
        <dbReference type="EMBL" id="TMR40279.1"/>
    </source>
</evidence>
<dbReference type="GO" id="GO:0048038">
    <property type="term" value="F:quinone binding"/>
    <property type="evidence" value="ECO:0007669"/>
    <property type="project" value="TreeGrafter"/>
</dbReference>
<protein>
    <submittedName>
        <fullName evidence="3">SDR family oxidoreductase</fullName>
    </submittedName>
</protein>
<sequence>MVTPSFDLTGQVALVVGAAAGGLGERAARALADAGATVAVADLASRAGDLAETARACGAATTHEVDVTGEASVAALIDAVTGGHGGLDVVVNAAGVMLRKPYDETSVEEFERVVRVNLTGTWLVGREAGKALTRQGRGGRIVNLTTVYAERVGPVPESAYYSSKAGVVNVTRALAAELGPHGVNVNCLAPGVFYPTQMTAPLGDDPDRLRWFGERTMLGRLGDPATDFAGPLLLLASPAAGYMTGQVVYVDGGWSAW</sequence>
<dbReference type="PRINTS" id="PR00081">
    <property type="entry name" value="GDHRDH"/>
</dbReference>
<dbReference type="PANTHER" id="PTHR42760:SF133">
    <property type="entry name" value="3-OXOACYL-[ACYL-CARRIER-PROTEIN] REDUCTASE"/>
    <property type="match status" value="1"/>
</dbReference>
<dbReference type="Pfam" id="PF13561">
    <property type="entry name" value="adh_short_C2"/>
    <property type="match status" value="1"/>
</dbReference>
<evidence type="ECO:0000313" key="4">
    <source>
        <dbReference type="Proteomes" id="UP000305238"/>
    </source>
</evidence>
<dbReference type="InterPro" id="IPR036291">
    <property type="entry name" value="NAD(P)-bd_dom_sf"/>
</dbReference>
<dbReference type="PRINTS" id="PR00080">
    <property type="entry name" value="SDRFAMILY"/>
</dbReference>
<keyword evidence="4" id="KW-1185">Reference proteome</keyword>
<dbReference type="GO" id="GO:0006633">
    <property type="term" value="P:fatty acid biosynthetic process"/>
    <property type="evidence" value="ECO:0007669"/>
    <property type="project" value="TreeGrafter"/>
</dbReference>
<dbReference type="InterPro" id="IPR002347">
    <property type="entry name" value="SDR_fam"/>
</dbReference>
<dbReference type="PANTHER" id="PTHR42760">
    <property type="entry name" value="SHORT-CHAIN DEHYDROGENASES/REDUCTASES FAMILY MEMBER"/>
    <property type="match status" value="1"/>
</dbReference>
<name>A0A5S4H5I8_9ACTN</name>
<dbReference type="Proteomes" id="UP000305238">
    <property type="component" value="Unassembled WGS sequence"/>
</dbReference>
<keyword evidence="2" id="KW-0560">Oxidoreductase</keyword>
<dbReference type="EMBL" id="VCKZ01000062">
    <property type="protein sequence ID" value="TMR40279.1"/>
    <property type="molecule type" value="Genomic_DNA"/>
</dbReference>
<dbReference type="SUPFAM" id="SSF51735">
    <property type="entry name" value="NAD(P)-binding Rossmann-fold domains"/>
    <property type="match status" value="1"/>
</dbReference>
<organism evidence="3 4">
    <name type="scientific">Actinomadura geliboluensis</name>
    <dbReference type="NCBI Taxonomy" id="882440"/>
    <lineage>
        <taxon>Bacteria</taxon>
        <taxon>Bacillati</taxon>
        <taxon>Actinomycetota</taxon>
        <taxon>Actinomycetes</taxon>
        <taxon>Streptosporangiales</taxon>
        <taxon>Thermomonosporaceae</taxon>
        <taxon>Actinomadura</taxon>
    </lineage>
</organism>
<evidence type="ECO:0000256" key="2">
    <source>
        <dbReference type="ARBA" id="ARBA00023002"/>
    </source>
</evidence>
<dbReference type="FunFam" id="3.40.50.720:FF:000084">
    <property type="entry name" value="Short-chain dehydrogenase reductase"/>
    <property type="match status" value="1"/>
</dbReference>
<dbReference type="OrthoDB" id="286404at2"/>